<dbReference type="InterPro" id="IPR050104">
    <property type="entry name" value="FMN-dep_NADH:Q_OxRdtase_AzoR1"/>
</dbReference>
<proteinExistence type="predicted"/>
<dbReference type="EMBL" id="QRMS01000007">
    <property type="protein sequence ID" value="RHJ84016.1"/>
    <property type="molecule type" value="Genomic_DNA"/>
</dbReference>
<dbReference type="STRING" id="1776384.GCA_900086585_00382"/>
<name>A0A415DUV8_9FIRM</name>
<dbReference type="OrthoDB" id="9805976at2"/>
<dbReference type="InterPro" id="IPR029039">
    <property type="entry name" value="Flavoprotein-like_sf"/>
</dbReference>
<organism evidence="2 3">
    <name type="scientific">Emergencia timonensis</name>
    <dbReference type="NCBI Taxonomy" id="1776384"/>
    <lineage>
        <taxon>Bacteria</taxon>
        <taxon>Bacillati</taxon>
        <taxon>Bacillota</taxon>
        <taxon>Clostridia</taxon>
        <taxon>Peptostreptococcales</taxon>
        <taxon>Anaerovoracaceae</taxon>
        <taxon>Emergencia</taxon>
    </lineage>
</organism>
<dbReference type="GO" id="GO:0016491">
    <property type="term" value="F:oxidoreductase activity"/>
    <property type="evidence" value="ECO:0007669"/>
    <property type="project" value="InterPro"/>
</dbReference>
<dbReference type="InterPro" id="IPR005025">
    <property type="entry name" value="FMN_Rdtase-like_dom"/>
</dbReference>
<dbReference type="Pfam" id="PF03358">
    <property type="entry name" value="FMN_red"/>
    <property type="match status" value="1"/>
</dbReference>
<dbReference type="RefSeq" id="WP_118336541.1">
    <property type="nucleotide sequence ID" value="NZ_AP025567.1"/>
</dbReference>
<dbReference type="PANTHER" id="PTHR43741:SF4">
    <property type="entry name" value="FMN-DEPENDENT NADH:QUINONE OXIDOREDUCTASE"/>
    <property type="match status" value="1"/>
</dbReference>
<comment type="caution">
    <text evidence="2">The sequence shown here is derived from an EMBL/GenBank/DDBJ whole genome shotgun (WGS) entry which is preliminary data.</text>
</comment>
<gene>
    <name evidence="2" type="ORF">DW099_17595</name>
</gene>
<evidence type="ECO:0000313" key="3">
    <source>
        <dbReference type="Proteomes" id="UP000284841"/>
    </source>
</evidence>
<reference evidence="2 3" key="1">
    <citation type="submission" date="2018-08" db="EMBL/GenBank/DDBJ databases">
        <title>A genome reference for cultivated species of the human gut microbiota.</title>
        <authorList>
            <person name="Zou Y."/>
            <person name="Xue W."/>
            <person name="Luo G."/>
        </authorList>
    </citation>
    <scope>NUCLEOTIDE SEQUENCE [LARGE SCALE GENOMIC DNA]</scope>
    <source>
        <strain evidence="2 3">AM07-24</strain>
    </source>
</reference>
<keyword evidence="3" id="KW-1185">Reference proteome</keyword>
<feature type="domain" description="NADPH-dependent FMN reductase-like" evidence="1">
    <location>
        <begin position="1"/>
        <end position="129"/>
    </location>
</feature>
<dbReference type="Gene3D" id="3.40.50.360">
    <property type="match status" value="1"/>
</dbReference>
<sequence>MKVLLINGQNHKGSTYHIGRILAEKLTLPAEIDEIFLPRDMPHFCCGCSRCFMEGESLCPHYETTKPLTERMDEADVLIFTSPVYVYHATGSMKAFLDHYGYRWMVHRPEAKMFGKQAVVISTAAGAGMKPTCKDIADSCFFWGIGKIYRYGLAVHAIKWSEVSAKKRQQIEKKTSQLASKIKDRARSVKPSLKTKGLFKVMSIAQKRGFNPADKAYWEEKGWSTGSARPWKDK</sequence>
<protein>
    <submittedName>
        <fullName evidence="2">NADPH-dependent oxidoreductase</fullName>
    </submittedName>
</protein>
<evidence type="ECO:0000259" key="1">
    <source>
        <dbReference type="Pfam" id="PF03358"/>
    </source>
</evidence>
<dbReference type="SUPFAM" id="SSF52218">
    <property type="entry name" value="Flavoproteins"/>
    <property type="match status" value="1"/>
</dbReference>
<evidence type="ECO:0000313" key="2">
    <source>
        <dbReference type="EMBL" id="RHJ84016.1"/>
    </source>
</evidence>
<dbReference type="AlphaFoldDB" id="A0A415DUV8"/>
<dbReference type="Proteomes" id="UP000284841">
    <property type="component" value="Unassembled WGS sequence"/>
</dbReference>
<dbReference type="PANTHER" id="PTHR43741">
    <property type="entry name" value="FMN-DEPENDENT NADH-AZOREDUCTASE 1"/>
    <property type="match status" value="1"/>
</dbReference>
<accession>A0A415DUV8</accession>